<dbReference type="GO" id="GO:0016281">
    <property type="term" value="C:eukaryotic translation initiation factor 4F complex"/>
    <property type="evidence" value="ECO:0007669"/>
    <property type="project" value="TreeGrafter"/>
</dbReference>
<dbReference type="SUPFAM" id="SSF55418">
    <property type="entry name" value="eIF4e-like"/>
    <property type="match status" value="1"/>
</dbReference>
<feature type="compositionally biased region" description="Low complexity" evidence="2">
    <location>
        <begin position="179"/>
        <end position="200"/>
    </location>
</feature>
<evidence type="ECO:0008006" key="5">
    <source>
        <dbReference type="Google" id="ProtNLM"/>
    </source>
</evidence>
<dbReference type="InterPro" id="IPR001040">
    <property type="entry name" value="TIF_eIF_4E"/>
</dbReference>
<accession>A0A1E3HKG2</accession>
<comment type="similarity">
    <text evidence="1">Belongs to the eukaryotic initiation factor 4E family.</text>
</comment>
<feature type="compositionally biased region" description="Polar residues" evidence="2">
    <location>
        <begin position="556"/>
        <end position="567"/>
    </location>
</feature>
<dbReference type="InterPro" id="IPR023398">
    <property type="entry name" value="TIF_eIF4e-like"/>
</dbReference>
<feature type="compositionally biased region" description="Low complexity" evidence="2">
    <location>
        <begin position="7"/>
        <end position="35"/>
    </location>
</feature>
<keyword evidence="1" id="KW-0694">RNA-binding</keyword>
<dbReference type="GeneID" id="30156734"/>
<comment type="caution">
    <text evidence="3">The sequence shown here is derived from an EMBL/GenBank/DDBJ whole genome shotgun (WGS) entry which is preliminary data.</text>
</comment>
<feature type="compositionally biased region" description="Basic and acidic residues" evidence="2">
    <location>
        <begin position="291"/>
        <end position="309"/>
    </location>
</feature>
<feature type="compositionally biased region" description="Basic and acidic residues" evidence="2">
    <location>
        <begin position="244"/>
        <end position="253"/>
    </location>
</feature>
<dbReference type="GO" id="GO:0003743">
    <property type="term" value="F:translation initiation factor activity"/>
    <property type="evidence" value="ECO:0007669"/>
    <property type="project" value="UniProtKB-KW"/>
</dbReference>
<dbReference type="PANTHER" id="PTHR11960:SF73">
    <property type="entry name" value="TRANSLATION INITIATION FACTOR 4E, PUTATIVE-RELATED"/>
    <property type="match status" value="1"/>
</dbReference>
<evidence type="ECO:0000313" key="3">
    <source>
        <dbReference type="EMBL" id="ODN76828.1"/>
    </source>
</evidence>
<keyword evidence="1" id="KW-0396">Initiation factor</keyword>
<dbReference type="EMBL" id="AWGJ01000008">
    <property type="protein sequence ID" value="ODN76827.1"/>
    <property type="molecule type" value="Genomic_DNA"/>
</dbReference>
<dbReference type="OrthoDB" id="590761at2759"/>
<dbReference type="AlphaFoldDB" id="A0A1E3HKG2"/>
<keyword evidence="1" id="KW-0648">Protein biosynthesis</keyword>
<dbReference type="GO" id="GO:0000340">
    <property type="term" value="F:RNA 7-methylguanosine cap binding"/>
    <property type="evidence" value="ECO:0007669"/>
    <property type="project" value="TreeGrafter"/>
</dbReference>
<evidence type="ECO:0000256" key="2">
    <source>
        <dbReference type="SAM" id="MobiDB-lite"/>
    </source>
</evidence>
<protein>
    <recommendedName>
        <fullName evidence="5">Translation initiation factor eIF4e</fullName>
    </recommendedName>
</protein>
<evidence type="ECO:0000313" key="4">
    <source>
        <dbReference type="Proteomes" id="UP000094065"/>
    </source>
</evidence>
<dbReference type="RefSeq" id="XP_018992202.1">
    <property type="nucleotide sequence ID" value="XM_019139711.1"/>
</dbReference>
<feature type="region of interest" description="Disordered" evidence="2">
    <location>
        <begin position="530"/>
        <end position="621"/>
    </location>
</feature>
<keyword evidence="4" id="KW-1185">Reference proteome</keyword>
<evidence type="ECO:0000256" key="1">
    <source>
        <dbReference type="RuleBase" id="RU004374"/>
    </source>
</evidence>
<dbReference type="STRING" id="1295533.A0A1E3HKG2"/>
<name>A0A1E3HKG2_9TREE</name>
<dbReference type="EMBL" id="AWGJ01000008">
    <property type="protein sequence ID" value="ODN76828.1"/>
    <property type="molecule type" value="Genomic_DNA"/>
</dbReference>
<organism evidence="3 4">
    <name type="scientific">Cryptococcus amylolentus CBS 6039</name>
    <dbReference type="NCBI Taxonomy" id="1295533"/>
    <lineage>
        <taxon>Eukaryota</taxon>
        <taxon>Fungi</taxon>
        <taxon>Dikarya</taxon>
        <taxon>Basidiomycota</taxon>
        <taxon>Agaricomycotina</taxon>
        <taxon>Tremellomycetes</taxon>
        <taxon>Tremellales</taxon>
        <taxon>Cryptococcaceae</taxon>
        <taxon>Cryptococcus</taxon>
    </lineage>
</organism>
<proteinExistence type="inferred from homology"/>
<dbReference type="Pfam" id="PF01652">
    <property type="entry name" value="IF4E"/>
    <property type="match status" value="1"/>
</dbReference>
<reference evidence="3 4" key="1">
    <citation type="submission" date="2016-06" db="EMBL/GenBank/DDBJ databases">
        <title>Evolution of pathogenesis and genome organization in the Tremellales.</title>
        <authorList>
            <person name="Cuomo C."/>
            <person name="Litvintseva A."/>
            <person name="Heitman J."/>
            <person name="Chen Y."/>
            <person name="Sun S."/>
            <person name="Springer D."/>
            <person name="Dromer F."/>
            <person name="Young S."/>
            <person name="Zeng Q."/>
            <person name="Chapman S."/>
            <person name="Gujja S."/>
            <person name="Saif S."/>
            <person name="Birren B."/>
        </authorList>
    </citation>
    <scope>NUCLEOTIDE SEQUENCE [LARGE SCALE GENOMIC DNA]</scope>
    <source>
        <strain evidence="3 4">CBS 6039</strain>
    </source>
</reference>
<feature type="compositionally biased region" description="Polar residues" evidence="2">
    <location>
        <begin position="216"/>
        <end position="229"/>
    </location>
</feature>
<dbReference type="Gene3D" id="3.30.760.10">
    <property type="entry name" value="RNA Cap, Translation Initiation Factor Eif4e"/>
    <property type="match status" value="1"/>
</dbReference>
<dbReference type="Proteomes" id="UP000094065">
    <property type="component" value="Unassembled WGS sequence"/>
</dbReference>
<sequence>MSDANKPSSNPSSGPSSAAASPLPASAVPAAPSSAGQGDQDRGLMLPPPVPAKSGHSPSGSLTKAGPPRMTRLPSLKQLSEHLKYHPSASSPTSQSPNPFEAVPLSSNSSAGAGPLRITTNPSALAGSNGAPMSGTSNSPIVAPSPSGRLKLPASAMMRSLSAGSNGGILPTINSPRTATGPEAGSPASSSPAPRTAASELAKSIPGGLGDFKESASGSPVTHSRSPSLAGTGAEGSASMSRGVSKDGVHGYRDVPTLEEIRRRVSVSKGTGNQASGSGHRKGLPSMWMNPEEKTEEKKEEVKEVEKSKPTPVDTASTTPVDNAGKKKEHPLQHAWTLYYDSKTYKPDPSTLPQKQGDILADYEMTLLTVGKFETIEGFARHFNNIRLPSQLSPSSNYHMFKNGIRPMWEDPANANGGKWVVLFRSSPGTMDFAWANLTMALVGEMLDPEDQVCGIVASARPKIDRIQLWTRGRTDQEGLNKLGKRIVDVMALEGRDLESMSMEYQYNTSDSKPPAGAFLHIPFPIRNIGPPSTPSRSISTFQGPPGSAFGGGATPRSNLAPSSNLTHPLPLPPKSPSVHVTDSAPAMKRGLSGGMGNPFAGPLGLARSASHNTREGIAGH</sequence>
<feature type="compositionally biased region" description="Polar residues" evidence="2">
    <location>
        <begin position="268"/>
        <end position="277"/>
    </location>
</feature>
<gene>
    <name evidence="3" type="ORF">L202_05425</name>
</gene>
<feature type="compositionally biased region" description="Polar residues" evidence="2">
    <location>
        <begin position="88"/>
        <end position="98"/>
    </location>
</feature>
<dbReference type="PANTHER" id="PTHR11960">
    <property type="entry name" value="EUKARYOTIC TRANSLATION INITIATION FACTOR 4E RELATED"/>
    <property type="match status" value="1"/>
</dbReference>
<dbReference type="RefSeq" id="XP_018992201.1">
    <property type="nucleotide sequence ID" value="XM_019139710.1"/>
</dbReference>
<feature type="region of interest" description="Disordered" evidence="2">
    <location>
        <begin position="1"/>
        <end position="328"/>
    </location>
</feature>